<dbReference type="Pfam" id="PF05368">
    <property type="entry name" value="NmrA"/>
    <property type="match status" value="1"/>
</dbReference>
<gene>
    <name evidence="4" type="ORF">BGZ80_007117</name>
</gene>
<comment type="caution">
    <text evidence="4">The sequence shown here is derived from an EMBL/GenBank/DDBJ whole genome shotgun (WGS) entry which is preliminary data.</text>
</comment>
<evidence type="ECO:0000313" key="4">
    <source>
        <dbReference type="EMBL" id="KAF9996964.1"/>
    </source>
</evidence>
<protein>
    <recommendedName>
        <fullName evidence="3">NmrA-like domain-containing protein</fullName>
    </recommendedName>
</protein>
<dbReference type="InterPro" id="IPR051164">
    <property type="entry name" value="NmrA-like_oxidored"/>
</dbReference>
<keyword evidence="2" id="KW-0521">NADP</keyword>
<evidence type="ECO:0000256" key="1">
    <source>
        <dbReference type="ARBA" id="ARBA00006328"/>
    </source>
</evidence>
<feature type="domain" description="NmrA-like" evidence="3">
    <location>
        <begin position="2"/>
        <end position="302"/>
    </location>
</feature>
<reference evidence="4" key="1">
    <citation type="journal article" date="2020" name="Fungal Divers.">
        <title>Resolving the Mortierellaceae phylogeny through synthesis of multi-gene phylogenetics and phylogenomics.</title>
        <authorList>
            <person name="Vandepol N."/>
            <person name="Liber J."/>
            <person name="Desiro A."/>
            <person name="Na H."/>
            <person name="Kennedy M."/>
            <person name="Barry K."/>
            <person name="Grigoriev I.V."/>
            <person name="Miller A.N."/>
            <person name="O'Donnell K."/>
            <person name="Stajich J.E."/>
            <person name="Bonito G."/>
        </authorList>
    </citation>
    <scope>NUCLEOTIDE SEQUENCE</scope>
    <source>
        <strain evidence="4">NRRL 2769</strain>
    </source>
</reference>
<sequence>MSKVLVVFGATGQQGGAVANYVINDPVLSKEFKVRGVTRDASKPAAQALKQKGIEVVEGNMDNIESLKKAVQGAHTVFAITSSIHDENLKKREIAQGKAMADAAVSQGAQYIIFSTLPHAGRMSSNKYTKVDHFDGKAEVEDYIRTLPIKSAFFLPGFFMQNFKSIVAPQPNGDGTYTLSNVVSPKTELPLIDIIHDAGKYVGAILADPEKYEGKVLTSATKVYTFEEIVKIMSEATGKTVNYKQIPESVYRGFLPPSAAEELIQMFLLYQDFGFNGPKTRELVEQTAQIARGKLTTFEEFVVNEPFQLK</sequence>
<organism evidence="4 5">
    <name type="scientific">Entomortierella chlamydospora</name>
    <dbReference type="NCBI Taxonomy" id="101097"/>
    <lineage>
        <taxon>Eukaryota</taxon>
        <taxon>Fungi</taxon>
        <taxon>Fungi incertae sedis</taxon>
        <taxon>Mucoromycota</taxon>
        <taxon>Mortierellomycotina</taxon>
        <taxon>Mortierellomycetes</taxon>
        <taxon>Mortierellales</taxon>
        <taxon>Mortierellaceae</taxon>
        <taxon>Entomortierella</taxon>
    </lineage>
</organism>
<evidence type="ECO:0000313" key="5">
    <source>
        <dbReference type="Proteomes" id="UP000703661"/>
    </source>
</evidence>
<dbReference type="Proteomes" id="UP000703661">
    <property type="component" value="Unassembled WGS sequence"/>
</dbReference>
<dbReference type="AlphaFoldDB" id="A0A9P6MF68"/>
<evidence type="ECO:0000259" key="3">
    <source>
        <dbReference type="Pfam" id="PF05368"/>
    </source>
</evidence>
<dbReference type="PANTHER" id="PTHR42748:SF11">
    <property type="entry name" value="NMRA-LIKE DOMAIN-CONTAINING PROTEIN"/>
    <property type="match status" value="1"/>
</dbReference>
<proteinExistence type="inferred from homology"/>
<accession>A0A9P6MF68</accession>
<dbReference type="SUPFAM" id="SSF51735">
    <property type="entry name" value="NAD(P)-binding Rossmann-fold domains"/>
    <property type="match status" value="1"/>
</dbReference>
<dbReference type="Gene3D" id="3.40.50.720">
    <property type="entry name" value="NAD(P)-binding Rossmann-like Domain"/>
    <property type="match status" value="1"/>
</dbReference>
<comment type="similarity">
    <text evidence="1">Belongs to the NmrA-type oxidoreductase family.</text>
</comment>
<dbReference type="GO" id="GO:0005634">
    <property type="term" value="C:nucleus"/>
    <property type="evidence" value="ECO:0007669"/>
    <property type="project" value="TreeGrafter"/>
</dbReference>
<dbReference type="PANTHER" id="PTHR42748">
    <property type="entry name" value="NITROGEN METABOLITE REPRESSION PROTEIN NMRA FAMILY MEMBER"/>
    <property type="match status" value="1"/>
</dbReference>
<name>A0A9P6MF68_9FUNG</name>
<dbReference type="CDD" id="cd05251">
    <property type="entry name" value="NmrA_like_SDR_a"/>
    <property type="match status" value="1"/>
</dbReference>
<dbReference type="InterPro" id="IPR008030">
    <property type="entry name" value="NmrA-like"/>
</dbReference>
<dbReference type="Gene3D" id="3.90.25.10">
    <property type="entry name" value="UDP-galactose 4-epimerase, domain 1"/>
    <property type="match status" value="1"/>
</dbReference>
<dbReference type="OrthoDB" id="3358371at2759"/>
<dbReference type="InterPro" id="IPR036291">
    <property type="entry name" value="NAD(P)-bd_dom_sf"/>
</dbReference>
<keyword evidence="5" id="KW-1185">Reference proteome</keyword>
<dbReference type="EMBL" id="JAAAID010003590">
    <property type="protein sequence ID" value="KAF9996964.1"/>
    <property type="molecule type" value="Genomic_DNA"/>
</dbReference>
<evidence type="ECO:0000256" key="2">
    <source>
        <dbReference type="ARBA" id="ARBA00022857"/>
    </source>
</evidence>